<accession>A0A0R3W7M3</accession>
<dbReference type="Proteomes" id="UP000282613">
    <property type="component" value="Unassembled WGS sequence"/>
</dbReference>
<reference evidence="3" key="1">
    <citation type="submission" date="2017-02" db="UniProtKB">
        <authorList>
            <consortium name="WormBaseParasite"/>
        </authorList>
    </citation>
    <scope>IDENTIFICATION</scope>
</reference>
<sequence>MLLTRNLESLALNIKQWKAAPQQQSKVVPPRSQSKVIPILVRPVIGADMAIAVWFHRFDTRFHSTA</sequence>
<dbReference type="AlphaFoldDB" id="A0A0R3W7M3"/>
<keyword evidence="2" id="KW-1185">Reference proteome</keyword>
<evidence type="ECO:0000313" key="1">
    <source>
        <dbReference type="EMBL" id="VDK36429.1"/>
    </source>
</evidence>
<name>A0A0R3W7M3_TAEAS</name>
<dbReference type="WBParaSite" id="TASK_0000628401-mRNA-1">
    <property type="protein sequence ID" value="TASK_0000628401-mRNA-1"/>
    <property type="gene ID" value="TASK_0000628401"/>
</dbReference>
<proteinExistence type="predicted"/>
<dbReference type="EMBL" id="UYRS01018485">
    <property type="protein sequence ID" value="VDK36429.1"/>
    <property type="molecule type" value="Genomic_DNA"/>
</dbReference>
<organism evidence="3">
    <name type="scientific">Taenia asiatica</name>
    <name type="common">Asian tapeworm</name>
    <dbReference type="NCBI Taxonomy" id="60517"/>
    <lineage>
        <taxon>Eukaryota</taxon>
        <taxon>Metazoa</taxon>
        <taxon>Spiralia</taxon>
        <taxon>Lophotrochozoa</taxon>
        <taxon>Platyhelminthes</taxon>
        <taxon>Cestoda</taxon>
        <taxon>Eucestoda</taxon>
        <taxon>Cyclophyllidea</taxon>
        <taxon>Taeniidae</taxon>
        <taxon>Taenia</taxon>
    </lineage>
</organism>
<gene>
    <name evidence="1" type="ORF">TASK_LOCUS6285</name>
</gene>
<evidence type="ECO:0000313" key="2">
    <source>
        <dbReference type="Proteomes" id="UP000282613"/>
    </source>
</evidence>
<reference evidence="1 2" key="2">
    <citation type="submission" date="2018-11" db="EMBL/GenBank/DDBJ databases">
        <authorList>
            <consortium name="Pathogen Informatics"/>
        </authorList>
    </citation>
    <scope>NUCLEOTIDE SEQUENCE [LARGE SCALE GENOMIC DNA]</scope>
</reference>
<evidence type="ECO:0000313" key="3">
    <source>
        <dbReference type="WBParaSite" id="TASK_0000628401-mRNA-1"/>
    </source>
</evidence>
<protein>
    <submittedName>
        <fullName evidence="1 3">Uncharacterized protein</fullName>
    </submittedName>
</protein>